<keyword evidence="1" id="KW-0238">DNA-binding</keyword>
<gene>
    <name evidence="3" type="ORF">CYMTET_8081</name>
</gene>
<sequence>MHWQPPGHPDLAGKRGKATPGHWILGQGKRIRLHCAAAFGAEGRLKPAANPTLAVSGARFNERIDRLSQDPDLDNWKLNGHWFEWAEERSIRHTVDRFASEVLARLLQAAHQQGAGGTVVAMYCAPARRCRHGGGHVLPVQSLFQELVVIADEVRAEALQESARSNCGPKAKKFKQFCECQGRCWLPAAEETLCLYMAFLQDGDQVQAASAASLRHRQSPSGHGLRGAGKALWCVRALKVMAVLQTAAAAADGETKTDRLPAQPVRTGAHGRADAAAG</sequence>
<comment type="caution">
    <text evidence="3">The sequence shown here is derived from an EMBL/GenBank/DDBJ whole genome shotgun (WGS) entry which is preliminary data.</text>
</comment>
<dbReference type="Proteomes" id="UP001190700">
    <property type="component" value="Unassembled WGS sequence"/>
</dbReference>
<dbReference type="Gene3D" id="1.10.150.130">
    <property type="match status" value="1"/>
</dbReference>
<dbReference type="InterPro" id="IPR010998">
    <property type="entry name" value="Integrase_recombinase_N"/>
</dbReference>
<dbReference type="EMBL" id="LGRX02002389">
    <property type="protein sequence ID" value="KAK3284263.1"/>
    <property type="molecule type" value="Genomic_DNA"/>
</dbReference>
<evidence type="ECO:0000256" key="1">
    <source>
        <dbReference type="ARBA" id="ARBA00023125"/>
    </source>
</evidence>
<reference evidence="3 4" key="1">
    <citation type="journal article" date="2015" name="Genome Biol. Evol.">
        <title>Comparative Genomics of a Bacterivorous Green Alga Reveals Evolutionary Causalities and Consequences of Phago-Mixotrophic Mode of Nutrition.</title>
        <authorList>
            <person name="Burns J.A."/>
            <person name="Paasch A."/>
            <person name="Narechania A."/>
            <person name="Kim E."/>
        </authorList>
    </citation>
    <scope>NUCLEOTIDE SEQUENCE [LARGE SCALE GENOMIC DNA]</scope>
    <source>
        <strain evidence="3 4">PLY_AMNH</strain>
    </source>
</reference>
<evidence type="ECO:0000256" key="2">
    <source>
        <dbReference type="SAM" id="MobiDB-lite"/>
    </source>
</evidence>
<dbReference type="GO" id="GO:0003677">
    <property type="term" value="F:DNA binding"/>
    <property type="evidence" value="ECO:0007669"/>
    <property type="project" value="UniProtKB-KW"/>
</dbReference>
<name>A0AAE0GU66_9CHLO</name>
<evidence type="ECO:0000313" key="3">
    <source>
        <dbReference type="EMBL" id="KAK3284263.1"/>
    </source>
</evidence>
<accession>A0AAE0GU66</accession>
<evidence type="ECO:0000313" key="4">
    <source>
        <dbReference type="Proteomes" id="UP001190700"/>
    </source>
</evidence>
<protein>
    <submittedName>
        <fullName evidence="3">Uncharacterized protein</fullName>
    </submittedName>
</protein>
<proteinExistence type="predicted"/>
<keyword evidence="4" id="KW-1185">Reference proteome</keyword>
<feature type="region of interest" description="Disordered" evidence="2">
    <location>
        <begin position="252"/>
        <end position="278"/>
    </location>
</feature>
<organism evidence="3 4">
    <name type="scientific">Cymbomonas tetramitiformis</name>
    <dbReference type="NCBI Taxonomy" id="36881"/>
    <lineage>
        <taxon>Eukaryota</taxon>
        <taxon>Viridiplantae</taxon>
        <taxon>Chlorophyta</taxon>
        <taxon>Pyramimonadophyceae</taxon>
        <taxon>Pyramimonadales</taxon>
        <taxon>Pyramimonadaceae</taxon>
        <taxon>Cymbomonas</taxon>
    </lineage>
</organism>
<dbReference type="AlphaFoldDB" id="A0AAE0GU66"/>